<keyword evidence="3 4" id="KW-0450">Lipoyl</keyword>
<dbReference type="PANTHER" id="PTHR23151">
    <property type="entry name" value="DIHYDROLIPOAMIDE ACETYL/SUCCINYL-TRANSFERASE-RELATED"/>
    <property type="match status" value="1"/>
</dbReference>
<evidence type="ECO:0000256" key="1">
    <source>
        <dbReference type="ARBA" id="ARBA00004305"/>
    </source>
</evidence>
<dbReference type="InterPro" id="IPR000089">
    <property type="entry name" value="Biotin_lipoyl"/>
</dbReference>
<proteinExistence type="inferred from homology"/>
<organism evidence="7 8">
    <name type="scientific">Anolis carolinensis</name>
    <name type="common">Green anole</name>
    <name type="synonym">American chameleon</name>
    <dbReference type="NCBI Taxonomy" id="28377"/>
    <lineage>
        <taxon>Eukaryota</taxon>
        <taxon>Metazoa</taxon>
        <taxon>Chordata</taxon>
        <taxon>Craniata</taxon>
        <taxon>Vertebrata</taxon>
        <taxon>Euteleostomi</taxon>
        <taxon>Lepidosauria</taxon>
        <taxon>Squamata</taxon>
        <taxon>Bifurcata</taxon>
        <taxon>Unidentata</taxon>
        <taxon>Episquamata</taxon>
        <taxon>Toxicofera</taxon>
        <taxon>Iguania</taxon>
        <taxon>Dactyloidae</taxon>
        <taxon>Anolis</taxon>
    </lineage>
</organism>
<dbReference type="InterPro" id="IPR045257">
    <property type="entry name" value="E2/Pdx1"/>
</dbReference>
<dbReference type="Gene3D" id="3.30.559.10">
    <property type="entry name" value="Chloramphenicol acetyltransferase-like domain"/>
    <property type="match status" value="1"/>
</dbReference>
<dbReference type="GeneTree" id="ENSGT00940000156046"/>
<dbReference type="SUPFAM" id="SSF51230">
    <property type="entry name" value="Single hybrid motif"/>
    <property type="match status" value="1"/>
</dbReference>
<dbReference type="InterPro" id="IPR011053">
    <property type="entry name" value="Single_hybrid_motif"/>
</dbReference>
<comment type="similarity">
    <text evidence="2 4">Belongs to the 2-oxoacid dehydrogenase family.</text>
</comment>
<feature type="domain" description="Lipoyl-binding" evidence="6">
    <location>
        <begin position="1"/>
        <end position="76"/>
    </location>
</feature>
<sequence>FKPMSPSLSPTVEEENIVRQLKNEGDTGDVGDALGEIETDKAVATMESNDDGILDEVMTQEGSESMSLGTPTGLLVEEGQGWKQVEIPSHSGKAPSLSGPLATTPVPIPSPSVASLHKAEQHPEKLQFHLSPAAHDSLESYGLDASSCTPSDPRAIFSKDALSLLEQKPKRKLLEEKPGVSSLPSQQVEVPLMPSPDGKPVSAVHSPAPPVSVPGLPPSTGTFTEVPTSNIRRVIAKGLTESKTTVPHAYATAECGLGAVLKLRQKLAKEDDLSFFENEQTFLNVLSKETVQSEEGSWVAPLPFKDTYPQRPSKENLVFESSKKSFFKGCSS</sequence>
<dbReference type="Proteomes" id="UP000001646">
    <property type="component" value="Unplaced"/>
</dbReference>
<dbReference type="GO" id="GO:0016746">
    <property type="term" value="F:acyltransferase activity"/>
    <property type="evidence" value="ECO:0007669"/>
    <property type="project" value="UniProtKB-KW"/>
</dbReference>
<evidence type="ECO:0000313" key="7">
    <source>
        <dbReference type="Ensembl" id="ENSACAP00000037066.1"/>
    </source>
</evidence>
<reference evidence="7" key="1">
    <citation type="submission" date="2009-12" db="EMBL/GenBank/DDBJ databases">
        <title>The Genome Sequence of Anolis carolinensis (Green Anole Lizard).</title>
        <authorList>
            <consortium name="The Genome Sequencing Platform"/>
            <person name="Di Palma F."/>
            <person name="Alfoldi J."/>
            <person name="Heiman D."/>
            <person name="Young S."/>
            <person name="Grabherr M."/>
            <person name="Johnson J."/>
            <person name="Lander E.S."/>
            <person name="Lindblad-Toh K."/>
        </authorList>
    </citation>
    <scope>NUCLEOTIDE SEQUENCE [LARGE SCALE GENOMIC DNA]</scope>
    <source>
        <strain evidence="7">JBL SC #1</strain>
    </source>
</reference>
<dbReference type="EC" id="2.3.1.-" evidence="4"/>
<protein>
    <recommendedName>
        <fullName evidence="4">Dihydrolipoamide acetyltransferase component of pyruvate dehydrogenase complex</fullName>
        <ecNumber evidence="4">2.3.1.-</ecNumber>
    </recommendedName>
</protein>
<reference evidence="7" key="3">
    <citation type="submission" date="2025-09" db="UniProtKB">
        <authorList>
            <consortium name="Ensembl"/>
        </authorList>
    </citation>
    <scope>IDENTIFICATION</scope>
</reference>
<comment type="subcellular location">
    <subcellularLocation>
        <location evidence="1">Mitochondrion matrix</location>
    </subcellularLocation>
</comment>
<feature type="compositionally biased region" description="Pro residues" evidence="5">
    <location>
        <begin position="207"/>
        <end position="217"/>
    </location>
</feature>
<dbReference type="InterPro" id="IPR036625">
    <property type="entry name" value="E3-bd_dom_sf"/>
</dbReference>
<evidence type="ECO:0000259" key="6">
    <source>
        <dbReference type="PROSITE" id="PS50968"/>
    </source>
</evidence>
<feature type="region of interest" description="Disordered" evidence="5">
    <location>
        <begin position="86"/>
        <end position="131"/>
    </location>
</feature>
<evidence type="ECO:0000256" key="5">
    <source>
        <dbReference type="SAM" id="MobiDB-lite"/>
    </source>
</evidence>
<dbReference type="InterPro" id="IPR001078">
    <property type="entry name" value="2-oxoacid_DH_actylTfrase"/>
</dbReference>
<keyword evidence="4" id="KW-0808">Transferase</keyword>
<evidence type="ECO:0000256" key="3">
    <source>
        <dbReference type="ARBA" id="ARBA00022823"/>
    </source>
</evidence>
<feature type="region of interest" description="Disordered" evidence="5">
    <location>
        <begin position="1"/>
        <end position="32"/>
    </location>
</feature>
<dbReference type="GO" id="GO:0005759">
    <property type="term" value="C:mitochondrial matrix"/>
    <property type="evidence" value="ECO:0007669"/>
    <property type="project" value="UniProtKB-SubCell"/>
</dbReference>
<dbReference type="PROSITE" id="PS50968">
    <property type="entry name" value="BIOTINYL_LIPOYL"/>
    <property type="match status" value="1"/>
</dbReference>
<evidence type="ECO:0000313" key="8">
    <source>
        <dbReference type="Proteomes" id="UP000001646"/>
    </source>
</evidence>
<reference evidence="7" key="2">
    <citation type="submission" date="2025-08" db="UniProtKB">
        <authorList>
            <consortium name="Ensembl"/>
        </authorList>
    </citation>
    <scope>IDENTIFICATION</scope>
</reference>
<dbReference type="Pfam" id="PF00198">
    <property type="entry name" value="2-oxoacid_dh"/>
    <property type="match status" value="1"/>
</dbReference>
<feature type="region of interest" description="Disordered" evidence="5">
    <location>
        <begin position="169"/>
        <end position="225"/>
    </location>
</feature>
<evidence type="ECO:0000256" key="2">
    <source>
        <dbReference type="ARBA" id="ARBA00007317"/>
    </source>
</evidence>
<dbReference type="CDD" id="cd06849">
    <property type="entry name" value="lipoyl_domain"/>
    <property type="match status" value="1"/>
</dbReference>
<dbReference type="Ensembl" id="ENSACAT00000043691.1">
    <property type="protein sequence ID" value="ENSACAP00000037066.1"/>
    <property type="gene ID" value="ENSACAG00000038389.1"/>
</dbReference>
<dbReference type="AlphaFoldDB" id="A0A803TPC6"/>
<dbReference type="GO" id="GO:0045254">
    <property type="term" value="C:pyruvate dehydrogenase complex"/>
    <property type="evidence" value="ECO:0000318"/>
    <property type="project" value="GO_Central"/>
</dbReference>
<dbReference type="InParanoid" id="A0A803TPC6"/>
<dbReference type="Gene3D" id="2.40.50.100">
    <property type="match status" value="1"/>
</dbReference>
<dbReference type="SUPFAM" id="SSF52777">
    <property type="entry name" value="CoA-dependent acyltransferases"/>
    <property type="match status" value="1"/>
</dbReference>
<dbReference type="GO" id="GO:0005739">
    <property type="term" value="C:mitochondrion"/>
    <property type="evidence" value="ECO:0000318"/>
    <property type="project" value="GO_Central"/>
</dbReference>
<keyword evidence="8" id="KW-1185">Reference proteome</keyword>
<accession>A0A803TPC6</accession>
<dbReference type="InterPro" id="IPR023213">
    <property type="entry name" value="CAT-like_dom_sf"/>
</dbReference>
<dbReference type="Gene3D" id="4.10.320.10">
    <property type="entry name" value="E3-binding domain"/>
    <property type="match status" value="1"/>
</dbReference>
<dbReference type="PANTHER" id="PTHR23151:SF90">
    <property type="entry name" value="DIHYDROLIPOYLLYSINE-RESIDUE ACETYLTRANSFERASE COMPONENT OF PYRUVATE DEHYDROGENASE COMPLEX, MITOCHONDRIAL-RELATED"/>
    <property type="match status" value="1"/>
</dbReference>
<dbReference type="Pfam" id="PF00364">
    <property type="entry name" value="Biotin_lipoyl"/>
    <property type="match status" value="1"/>
</dbReference>
<comment type="cofactor">
    <cofactor evidence="4">
        <name>(R)-lipoate</name>
        <dbReference type="ChEBI" id="CHEBI:83088"/>
    </cofactor>
</comment>
<name>A0A803TPC6_ANOCA</name>
<keyword evidence="4" id="KW-0012">Acyltransferase</keyword>
<evidence type="ECO:0000256" key="4">
    <source>
        <dbReference type="RuleBase" id="RU003423"/>
    </source>
</evidence>
<feature type="compositionally biased region" description="Basic and acidic residues" evidence="5">
    <location>
        <begin position="117"/>
        <end position="127"/>
    </location>
</feature>
<dbReference type="GO" id="GO:0006086">
    <property type="term" value="P:pyruvate decarboxylation to acetyl-CoA"/>
    <property type="evidence" value="ECO:0007669"/>
    <property type="project" value="InterPro"/>
</dbReference>
<feature type="compositionally biased region" description="Polar residues" evidence="5">
    <location>
        <begin position="1"/>
        <end position="10"/>
    </location>
</feature>